<dbReference type="PROSITE" id="PS00955">
    <property type="entry name" value="IGP_DEHYDRATASE_2"/>
    <property type="match status" value="1"/>
</dbReference>
<dbReference type="InterPro" id="IPR020565">
    <property type="entry name" value="ImidazoleglycerP_deHydtase_CS"/>
</dbReference>
<dbReference type="Proteomes" id="UP000702544">
    <property type="component" value="Unassembled WGS sequence"/>
</dbReference>
<dbReference type="InterPro" id="IPR020568">
    <property type="entry name" value="Ribosomal_Su5_D2-typ_SF"/>
</dbReference>
<dbReference type="PANTHER" id="PTHR23133">
    <property type="entry name" value="IMIDAZOLEGLYCEROL-PHOSPHATE DEHYDRATASE HIS7"/>
    <property type="match status" value="1"/>
</dbReference>
<dbReference type="SUPFAM" id="SSF54211">
    <property type="entry name" value="Ribosomal protein S5 domain 2-like"/>
    <property type="match status" value="1"/>
</dbReference>
<keyword evidence="4 5" id="KW-0456">Lyase</keyword>
<name>A0AAE5C8A5_9BACT</name>
<dbReference type="EC" id="4.2.1.19" evidence="5"/>
<feature type="non-terminal residue" evidence="5">
    <location>
        <position position="1"/>
    </location>
</feature>
<gene>
    <name evidence="5" type="primary">hisB</name>
    <name evidence="5" type="ORF">GWO12_04245</name>
</gene>
<dbReference type="EMBL" id="JAACAK010000033">
    <property type="protein sequence ID" value="NIR74311.1"/>
    <property type="molecule type" value="Genomic_DNA"/>
</dbReference>
<dbReference type="AlphaFoldDB" id="A0AAE5C8A5"/>
<dbReference type="PANTHER" id="PTHR23133:SF2">
    <property type="entry name" value="IMIDAZOLEGLYCEROL-PHOSPHATE DEHYDRATASE"/>
    <property type="match status" value="1"/>
</dbReference>
<evidence type="ECO:0000313" key="5">
    <source>
        <dbReference type="EMBL" id="NIR74311.1"/>
    </source>
</evidence>
<dbReference type="GO" id="GO:0000105">
    <property type="term" value="P:L-histidine biosynthetic process"/>
    <property type="evidence" value="ECO:0007669"/>
    <property type="project" value="UniProtKB-KW"/>
</dbReference>
<evidence type="ECO:0000313" key="6">
    <source>
        <dbReference type="Proteomes" id="UP000702544"/>
    </source>
</evidence>
<dbReference type="Pfam" id="PF00475">
    <property type="entry name" value="IGPD"/>
    <property type="match status" value="1"/>
</dbReference>
<dbReference type="GO" id="GO:0004424">
    <property type="term" value="F:imidazoleglycerol-phosphate dehydratase activity"/>
    <property type="evidence" value="ECO:0007669"/>
    <property type="project" value="UniProtKB-EC"/>
</dbReference>
<evidence type="ECO:0000256" key="1">
    <source>
        <dbReference type="ARBA" id="ARBA00005047"/>
    </source>
</evidence>
<keyword evidence="2" id="KW-0028">Amino-acid biosynthesis</keyword>
<comment type="caution">
    <text evidence="5">The sequence shown here is derived from an EMBL/GenBank/DDBJ whole genome shotgun (WGS) entry which is preliminary data.</text>
</comment>
<sequence>FSNHAGANIHVNLAYGENLHHIIEAIFKALGRALDEATGHDPRIEGVMSSKGSLE</sequence>
<proteinExistence type="predicted"/>
<dbReference type="InterPro" id="IPR038494">
    <property type="entry name" value="IGPD_sf"/>
</dbReference>
<dbReference type="Gene3D" id="3.30.230.40">
    <property type="entry name" value="Imidazole glycerol phosphate dehydratase, domain 1"/>
    <property type="match status" value="1"/>
</dbReference>
<evidence type="ECO:0000256" key="4">
    <source>
        <dbReference type="ARBA" id="ARBA00023239"/>
    </source>
</evidence>
<evidence type="ECO:0000256" key="3">
    <source>
        <dbReference type="ARBA" id="ARBA00023102"/>
    </source>
</evidence>
<organism evidence="5 6">
    <name type="scientific">Candidatus Kutchimonas denitrificans</name>
    <dbReference type="NCBI Taxonomy" id="3056748"/>
    <lineage>
        <taxon>Bacteria</taxon>
        <taxon>Pseudomonadati</taxon>
        <taxon>Gemmatimonadota</taxon>
        <taxon>Gemmatimonadia</taxon>
        <taxon>Candidatus Palauibacterales</taxon>
        <taxon>Candidatus Palauibacteraceae</taxon>
        <taxon>Candidatus Kutchimonas</taxon>
    </lineage>
</organism>
<dbReference type="InterPro" id="IPR000807">
    <property type="entry name" value="ImidazoleglycerolP_deHydtase"/>
</dbReference>
<evidence type="ECO:0000256" key="2">
    <source>
        <dbReference type="ARBA" id="ARBA00022605"/>
    </source>
</evidence>
<protein>
    <submittedName>
        <fullName evidence="5">Imidazoleglycerol-phosphate dehydratase</fullName>
        <ecNumber evidence="5">4.2.1.19</ecNumber>
    </submittedName>
</protein>
<comment type="pathway">
    <text evidence="1">Amino-acid biosynthesis; L-histidine biosynthesis; L-histidine from 5-phospho-alpha-D-ribose 1-diphosphate: step 6/9.</text>
</comment>
<keyword evidence="3" id="KW-0368">Histidine biosynthesis</keyword>
<reference evidence="5 6" key="1">
    <citation type="submission" date="2020-01" db="EMBL/GenBank/DDBJ databases">
        <title>Genomes assembled from Gulf of Kutch pelagic sediment metagenomes.</title>
        <authorList>
            <person name="Chandrashekar M."/>
            <person name="Mahajan M.S."/>
            <person name="Dave K.J."/>
            <person name="Vatsa P."/>
            <person name="Nathani N.M."/>
        </authorList>
    </citation>
    <scope>NUCLEOTIDE SEQUENCE [LARGE SCALE GENOMIC DNA]</scope>
    <source>
        <strain evidence="5">KS3-K002</strain>
    </source>
</reference>
<accession>A0AAE5C8A5</accession>